<evidence type="ECO:0000256" key="6">
    <source>
        <dbReference type="PIRSR" id="PIRSR000138-1"/>
    </source>
</evidence>
<keyword evidence="4" id="KW-0560">Oxidoreductase</keyword>
<keyword evidence="10" id="KW-1185">Reference proteome</keyword>
<dbReference type="FunFam" id="3.20.20.70:FF:000132">
    <property type="entry name" value="FMN dependent dehydrogenase"/>
    <property type="match status" value="1"/>
</dbReference>
<dbReference type="PANTHER" id="PTHR10578">
    <property type="entry name" value="S -2-HYDROXY-ACID OXIDASE-RELATED"/>
    <property type="match status" value="1"/>
</dbReference>
<name>A0A9P8QVG7_9HYPO</name>
<feature type="binding site" evidence="7">
    <location>
        <position position="299"/>
    </location>
    <ligand>
        <name>glyoxylate</name>
        <dbReference type="ChEBI" id="CHEBI:36655"/>
    </ligand>
</feature>
<feature type="binding site" evidence="7">
    <location>
        <position position="55"/>
    </location>
    <ligand>
        <name>glyoxylate</name>
        <dbReference type="ChEBI" id="CHEBI:36655"/>
    </ligand>
</feature>
<sequence>MTDQGGGDGPQPYAAYLRAVVKKGLLGGELPIVTTNPNLLEEQARQKMPKAGFDYIIGGAGESATMDANRLAFRQWKIVPRVLKPTSPRDLGVTIFGKKFDVPVLMAPVGVNSLFHKDKEIGVAQACAALHVPFTLSTVAQSTFEEVAAAVPESTKWFQLYWPKDDELTASLLKRAKDNGYTALVVTLDTWTLAWRPHDLDAANVPFLLGEGDANGFSDPVFRRKFAAMSDGGTPEDKPLQAALYWVEETFPGISRSWGDLKILKKHWDGPIVLKGILSVEDAELAAEHGMDGIIVSNHGGRQIDGAIATLDVLPEIVDAVGSRLTVMMDSGIRTGADIVKALALGAKAVFVGRPVVYGLGINGKEGAEAVLAGLLADLDLTMGFAGAQSIADLKRSMLRKVQHSGDVKSNL</sequence>
<dbReference type="PROSITE" id="PS00557">
    <property type="entry name" value="FMN_HYDROXY_ACID_DH_1"/>
    <property type="match status" value="1"/>
</dbReference>
<accession>A0A9P8QVG7</accession>
<evidence type="ECO:0000256" key="7">
    <source>
        <dbReference type="PIRSR" id="PIRSR000138-2"/>
    </source>
</evidence>
<feature type="binding site" evidence="7">
    <location>
        <position position="159"/>
    </location>
    <ligand>
        <name>FMN</name>
        <dbReference type="ChEBI" id="CHEBI:58210"/>
    </ligand>
</feature>
<gene>
    <name evidence="9" type="ORF">Trco_000490</name>
</gene>
<dbReference type="InterPro" id="IPR008259">
    <property type="entry name" value="FMN_hydac_DH_AS"/>
</dbReference>
<evidence type="ECO:0000256" key="1">
    <source>
        <dbReference type="ARBA" id="ARBA00001917"/>
    </source>
</evidence>
<keyword evidence="3 7" id="KW-0288">FMN</keyword>
<feature type="binding site" evidence="7">
    <location>
        <position position="196"/>
    </location>
    <ligand>
        <name>glyoxylate</name>
        <dbReference type="ChEBI" id="CHEBI:36655"/>
    </ligand>
</feature>
<feature type="binding site" evidence="7">
    <location>
        <position position="275"/>
    </location>
    <ligand>
        <name>FMN</name>
        <dbReference type="ChEBI" id="CHEBI:58210"/>
    </ligand>
</feature>
<feature type="active site" description="Proton acceptor" evidence="6">
    <location>
        <position position="299"/>
    </location>
</feature>
<dbReference type="PIRSF" id="PIRSF000138">
    <property type="entry name" value="Al-hdrx_acd_dh"/>
    <property type="match status" value="1"/>
</dbReference>
<feature type="domain" description="FMN hydroxy acid dehydrogenase" evidence="8">
    <location>
        <begin position="29"/>
        <end position="404"/>
    </location>
</feature>
<dbReference type="Gene3D" id="3.20.20.70">
    <property type="entry name" value="Aldolase class I"/>
    <property type="match status" value="1"/>
</dbReference>
<comment type="caution">
    <text evidence="9">The sequence shown here is derived from an EMBL/GenBank/DDBJ whole genome shotgun (WGS) entry which is preliminary data.</text>
</comment>
<dbReference type="EMBL" id="JAIWOZ010000001">
    <property type="protein sequence ID" value="KAH6610470.1"/>
    <property type="molecule type" value="Genomic_DNA"/>
</dbReference>
<organism evidence="9 10">
    <name type="scientific">Trichoderma cornu-damae</name>
    <dbReference type="NCBI Taxonomy" id="654480"/>
    <lineage>
        <taxon>Eukaryota</taxon>
        <taxon>Fungi</taxon>
        <taxon>Dikarya</taxon>
        <taxon>Ascomycota</taxon>
        <taxon>Pezizomycotina</taxon>
        <taxon>Sordariomycetes</taxon>
        <taxon>Hypocreomycetidae</taxon>
        <taxon>Hypocreales</taxon>
        <taxon>Hypocreaceae</taxon>
        <taxon>Trichoderma</taxon>
    </lineage>
</organism>
<evidence type="ECO:0000256" key="3">
    <source>
        <dbReference type="ARBA" id="ARBA00022643"/>
    </source>
</evidence>
<dbReference type="InterPro" id="IPR013785">
    <property type="entry name" value="Aldolase_TIM"/>
</dbReference>
<dbReference type="InterPro" id="IPR012133">
    <property type="entry name" value="Alpha-hydoxy_acid_DH_FMN"/>
</dbReference>
<feature type="binding site" evidence="7">
    <location>
        <position position="137"/>
    </location>
    <ligand>
        <name>FMN</name>
        <dbReference type="ChEBI" id="CHEBI:58210"/>
    </ligand>
</feature>
<dbReference type="InterPro" id="IPR037396">
    <property type="entry name" value="FMN_HAD"/>
</dbReference>
<dbReference type="Pfam" id="PF01070">
    <property type="entry name" value="FMN_dh"/>
    <property type="match status" value="1"/>
</dbReference>
<evidence type="ECO:0000313" key="10">
    <source>
        <dbReference type="Proteomes" id="UP000827724"/>
    </source>
</evidence>
<feature type="binding site" evidence="7">
    <location>
        <begin position="330"/>
        <end position="334"/>
    </location>
    <ligand>
        <name>FMN</name>
        <dbReference type="ChEBI" id="CHEBI:58210"/>
    </ligand>
</feature>
<proteinExistence type="inferred from homology"/>
<dbReference type="AlphaFoldDB" id="A0A9P8QVG7"/>
<comment type="similarity">
    <text evidence="5">Belongs to the FMN-dependent alpha-hydroxy acid dehydrogenase family.</text>
</comment>
<dbReference type="SUPFAM" id="SSF51395">
    <property type="entry name" value="FMN-linked oxidoreductases"/>
    <property type="match status" value="1"/>
</dbReference>
<feature type="binding site" evidence="7">
    <location>
        <begin position="108"/>
        <end position="110"/>
    </location>
    <ligand>
        <name>FMN</name>
        <dbReference type="ChEBI" id="CHEBI:58210"/>
    </ligand>
</feature>
<evidence type="ECO:0000256" key="4">
    <source>
        <dbReference type="ARBA" id="ARBA00023002"/>
    </source>
</evidence>
<dbReference type="OrthoDB" id="25826at2759"/>
<reference evidence="9" key="1">
    <citation type="submission" date="2021-08" db="EMBL/GenBank/DDBJ databases">
        <title>Chromosome-Level Trichoderma cornu-damae using Hi-C Data.</title>
        <authorList>
            <person name="Kim C.S."/>
        </authorList>
    </citation>
    <scope>NUCLEOTIDE SEQUENCE</scope>
    <source>
        <strain evidence="9">KA19-0412C</strain>
    </source>
</reference>
<dbReference type="Proteomes" id="UP000827724">
    <property type="component" value="Unassembled WGS sequence"/>
</dbReference>
<evidence type="ECO:0000259" key="8">
    <source>
        <dbReference type="PROSITE" id="PS51349"/>
    </source>
</evidence>
<feature type="binding site" evidence="7">
    <location>
        <position position="187"/>
    </location>
    <ligand>
        <name>FMN</name>
        <dbReference type="ChEBI" id="CHEBI:58210"/>
    </ligand>
</feature>
<comment type="cofactor">
    <cofactor evidence="1">
        <name>FMN</name>
        <dbReference type="ChEBI" id="CHEBI:58210"/>
    </cofactor>
</comment>
<dbReference type="GO" id="GO:0016491">
    <property type="term" value="F:oxidoreductase activity"/>
    <property type="evidence" value="ECO:0007669"/>
    <property type="project" value="UniProtKB-KW"/>
</dbReference>
<protein>
    <submittedName>
        <fullName evidence="9">Fmn-dependent dehydrogenase</fullName>
    </submittedName>
</protein>
<evidence type="ECO:0000256" key="5">
    <source>
        <dbReference type="ARBA" id="ARBA00024042"/>
    </source>
</evidence>
<dbReference type="PANTHER" id="PTHR10578:SF86">
    <property type="entry name" value="DEPENDENT DEHYDROGENASE, PUTATIVE (AFU_ORTHOLOGUE AFUA_6G02720)-RELATED"/>
    <property type="match status" value="1"/>
</dbReference>
<dbReference type="GO" id="GO:0010181">
    <property type="term" value="F:FMN binding"/>
    <property type="evidence" value="ECO:0007669"/>
    <property type="project" value="InterPro"/>
</dbReference>
<feature type="binding site" evidence="7">
    <location>
        <position position="161"/>
    </location>
    <ligand>
        <name>glyoxylate</name>
        <dbReference type="ChEBI" id="CHEBI:36655"/>
    </ligand>
</feature>
<evidence type="ECO:0000313" key="9">
    <source>
        <dbReference type="EMBL" id="KAH6610470.1"/>
    </source>
</evidence>
<evidence type="ECO:0000256" key="2">
    <source>
        <dbReference type="ARBA" id="ARBA00022630"/>
    </source>
</evidence>
<keyword evidence="2 7" id="KW-0285">Flavoprotein</keyword>
<feature type="binding site" evidence="7">
    <location>
        <begin position="353"/>
        <end position="354"/>
    </location>
    <ligand>
        <name>FMN</name>
        <dbReference type="ChEBI" id="CHEBI:58210"/>
    </ligand>
</feature>
<dbReference type="InterPro" id="IPR000262">
    <property type="entry name" value="FMN-dep_DH"/>
</dbReference>
<feature type="binding site" evidence="7">
    <location>
        <position position="302"/>
    </location>
    <ligand>
        <name>glyoxylate</name>
        <dbReference type="ChEBI" id="CHEBI:36655"/>
    </ligand>
</feature>
<feature type="binding site" evidence="7">
    <location>
        <position position="297"/>
    </location>
    <ligand>
        <name>FMN</name>
        <dbReference type="ChEBI" id="CHEBI:58210"/>
    </ligand>
</feature>
<dbReference type="PROSITE" id="PS51349">
    <property type="entry name" value="FMN_HYDROXY_ACID_DH_2"/>
    <property type="match status" value="1"/>
</dbReference>